<dbReference type="InterPro" id="IPR026103">
    <property type="entry name" value="HARBI1_animal"/>
</dbReference>
<name>A0A423T2W3_PENVA</name>
<dbReference type="AlphaFoldDB" id="A0A423T2W3"/>
<evidence type="ECO:0000313" key="2">
    <source>
        <dbReference type="Proteomes" id="UP000283509"/>
    </source>
</evidence>
<evidence type="ECO:0000313" key="1">
    <source>
        <dbReference type="EMBL" id="ROT70781.1"/>
    </source>
</evidence>
<dbReference type="STRING" id="6689.A0A423T2W3"/>
<dbReference type="OrthoDB" id="6359223at2759"/>
<organism evidence="1 2">
    <name type="scientific">Penaeus vannamei</name>
    <name type="common">Whiteleg shrimp</name>
    <name type="synonym">Litopenaeus vannamei</name>
    <dbReference type="NCBI Taxonomy" id="6689"/>
    <lineage>
        <taxon>Eukaryota</taxon>
        <taxon>Metazoa</taxon>
        <taxon>Ecdysozoa</taxon>
        <taxon>Arthropoda</taxon>
        <taxon>Crustacea</taxon>
        <taxon>Multicrustacea</taxon>
        <taxon>Malacostraca</taxon>
        <taxon>Eumalacostraca</taxon>
        <taxon>Eucarida</taxon>
        <taxon>Decapoda</taxon>
        <taxon>Dendrobranchiata</taxon>
        <taxon>Penaeoidea</taxon>
        <taxon>Penaeidae</taxon>
        <taxon>Penaeus</taxon>
    </lineage>
</organism>
<dbReference type="PRINTS" id="PR02086">
    <property type="entry name" value="PUTNUCHARBI1"/>
</dbReference>
<proteinExistence type="predicted"/>
<reference evidence="1 2" key="1">
    <citation type="submission" date="2018-04" db="EMBL/GenBank/DDBJ databases">
        <authorList>
            <person name="Zhang X."/>
            <person name="Yuan J."/>
            <person name="Li F."/>
            <person name="Xiang J."/>
        </authorList>
    </citation>
    <scope>NUCLEOTIDE SEQUENCE [LARGE SCALE GENOMIC DNA]</scope>
    <source>
        <tissue evidence="1">Muscle</tissue>
    </source>
</reference>
<reference evidence="1 2" key="2">
    <citation type="submission" date="2019-01" db="EMBL/GenBank/DDBJ databases">
        <title>The decoding of complex shrimp genome reveals the adaptation for benthos swimmer, frequently molting mechanism and breeding impact on genome.</title>
        <authorList>
            <person name="Sun Y."/>
            <person name="Gao Y."/>
            <person name="Yu Y."/>
        </authorList>
    </citation>
    <scope>NUCLEOTIDE SEQUENCE [LARGE SCALE GENOMIC DNA]</scope>
    <source>
        <tissue evidence="1">Muscle</tissue>
    </source>
</reference>
<comment type="caution">
    <text evidence="1">The sequence shown here is derived from an EMBL/GenBank/DDBJ whole genome shotgun (WGS) entry which is preliminary data.</text>
</comment>
<sequence length="161" mass="18464">MELLWALEHDRLRRERVFKDRLNPLAVSDAHLLRYYRFPRNDIQWLCESLGAHISRHTNRSHSVPVATQVLVALRFYASGSFQSVIGDSVGISQSSVSRIINAVTDAIFNIAQRDIKMPRRREEIQKIKQDFFAVCGFPNVLGPLTVPTFQSKLQGKNIFI</sequence>
<dbReference type="EMBL" id="QCYY01002385">
    <property type="protein sequence ID" value="ROT70781.1"/>
    <property type="molecule type" value="Genomic_DNA"/>
</dbReference>
<gene>
    <name evidence="1" type="ORF">C7M84_010923</name>
</gene>
<protein>
    <submittedName>
        <fullName evidence="1">Putative nuclease HARBI1</fullName>
    </submittedName>
</protein>
<accession>A0A423T2W3</accession>
<dbReference type="Proteomes" id="UP000283509">
    <property type="component" value="Unassembled WGS sequence"/>
</dbReference>
<keyword evidence="2" id="KW-1185">Reference proteome</keyword>